<dbReference type="Gene3D" id="3.40.50.12370">
    <property type="match status" value="1"/>
</dbReference>
<dbReference type="AlphaFoldDB" id="A0AAE3M6B0"/>
<dbReference type="PANTHER" id="PTHR46268:SF6">
    <property type="entry name" value="UNIVERSAL STRESS PROTEIN UP12"/>
    <property type="match status" value="1"/>
</dbReference>
<dbReference type="EMBL" id="JAPDPJ010000033">
    <property type="protein sequence ID" value="MCW3787640.1"/>
    <property type="molecule type" value="Genomic_DNA"/>
</dbReference>
<comment type="similarity">
    <text evidence="1">Belongs to the universal stress protein A family.</text>
</comment>
<dbReference type="RefSeq" id="WP_301191205.1">
    <property type="nucleotide sequence ID" value="NZ_JAPDPJ010000033.1"/>
</dbReference>
<comment type="caution">
    <text evidence="3">The sequence shown here is derived from an EMBL/GenBank/DDBJ whole genome shotgun (WGS) entry which is preliminary data.</text>
</comment>
<dbReference type="Proteomes" id="UP001209229">
    <property type="component" value="Unassembled WGS sequence"/>
</dbReference>
<dbReference type="InterPro" id="IPR006016">
    <property type="entry name" value="UspA"/>
</dbReference>
<dbReference type="PRINTS" id="PR01438">
    <property type="entry name" value="UNVRSLSTRESS"/>
</dbReference>
<sequence length="371" mass="42293">MDDKIITLATLTYEKSHLVKSLLENEGIDCFLEHINLIQGAISSGVQINIKEVDFEQAMMVFDAIREADYDVKRKEIKLDKNIKILCPVDFSEYSKKAVDFAFDWVSRLKGEITLFNSYFSPVNSGLPFSDSYVYDVNLEDLSSDLRDESETKIKEIEKELKHKVKEDELKGVKIHSVVKRGVAEDEILGYSQFYEPSVIVMGTRGVDKKKVDLIGSVTAEIFELAKRPVLAIPESFNYTGIDNIKNIGYLSTFSDVDFLALEKLSQIVNPLDVNIICCHITSEETYNKDNVKLDGLMEHFRKHKINKNLQFELIKNEDFLVGVESFVQSYGIDILSFTAYKRNLITRLLNASVAKKMLFHSTTPLLVFHA</sequence>
<accession>A0AAE3M6B0</accession>
<evidence type="ECO:0000313" key="4">
    <source>
        <dbReference type="Proteomes" id="UP001209229"/>
    </source>
</evidence>
<dbReference type="PANTHER" id="PTHR46268">
    <property type="entry name" value="STRESS RESPONSE PROTEIN NHAX"/>
    <property type="match status" value="1"/>
</dbReference>
<name>A0AAE3M6B0_9BACT</name>
<organism evidence="3 4">
    <name type="scientific">Plebeiibacterium sediminum</name>
    <dbReference type="NCBI Taxonomy" id="2992112"/>
    <lineage>
        <taxon>Bacteria</taxon>
        <taxon>Pseudomonadati</taxon>
        <taxon>Bacteroidota</taxon>
        <taxon>Bacteroidia</taxon>
        <taxon>Marinilabiliales</taxon>
        <taxon>Marinilabiliaceae</taxon>
        <taxon>Plebeiibacterium</taxon>
    </lineage>
</organism>
<keyword evidence="4" id="KW-1185">Reference proteome</keyword>
<reference evidence="3" key="1">
    <citation type="submission" date="2022-10" db="EMBL/GenBank/DDBJ databases">
        <authorList>
            <person name="Yu W.X."/>
        </authorList>
    </citation>
    <scope>NUCLEOTIDE SEQUENCE</scope>
    <source>
        <strain evidence="3">AAT</strain>
    </source>
</reference>
<feature type="domain" description="UspA" evidence="2">
    <location>
        <begin position="84"/>
        <end position="234"/>
    </location>
</feature>
<proteinExistence type="inferred from homology"/>
<evidence type="ECO:0000313" key="3">
    <source>
        <dbReference type="EMBL" id="MCW3787640.1"/>
    </source>
</evidence>
<evidence type="ECO:0000256" key="1">
    <source>
        <dbReference type="ARBA" id="ARBA00008791"/>
    </source>
</evidence>
<dbReference type="Pfam" id="PF00582">
    <property type="entry name" value="Usp"/>
    <property type="match status" value="1"/>
</dbReference>
<dbReference type="SUPFAM" id="SSF52402">
    <property type="entry name" value="Adenine nucleotide alpha hydrolases-like"/>
    <property type="match status" value="2"/>
</dbReference>
<dbReference type="InterPro" id="IPR006015">
    <property type="entry name" value="Universal_stress_UspA"/>
</dbReference>
<dbReference type="CDD" id="cd00293">
    <property type="entry name" value="USP-like"/>
    <property type="match status" value="1"/>
</dbReference>
<protein>
    <submittedName>
        <fullName evidence="3">Universal stress protein</fullName>
    </submittedName>
</protein>
<gene>
    <name evidence="3" type="ORF">OM075_14285</name>
</gene>
<evidence type="ECO:0000259" key="2">
    <source>
        <dbReference type="Pfam" id="PF00582"/>
    </source>
</evidence>